<evidence type="ECO:0000313" key="1">
    <source>
        <dbReference type="EMBL" id="KAK9156311.1"/>
    </source>
</evidence>
<sequence length="209" mass="24075">MAVMAIQLHNNLQKKLNPVLQNFSFDKHADLLHNGVFLDQNRMKVQVDKSTGYVSVMLYARNLSITWGDDKRYWTWTYMAEPNHPGSLVEVAELVDVCWLEVKGEFDASLLMNGLTYEVVFTVKVKSDGYGFKECPVTLKLEERDQMSERKEILDKKPKDQWIELNVGTFRNCGSETGKLKFSLYETASNHWKKGLVIKGVTIRPRIPN</sequence>
<dbReference type="InterPro" id="IPR052147">
    <property type="entry name" value="PP2-like/Lectin"/>
</dbReference>
<gene>
    <name evidence="1" type="ORF">Sjap_003791</name>
    <name evidence="2" type="ORF">Sjap_003794</name>
    <name evidence="3" type="ORF">Sjap_003798</name>
</gene>
<comment type="caution">
    <text evidence="2">The sequence shown here is derived from an EMBL/GenBank/DDBJ whole genome shotgun (WGS) entry which is preliminary data.</text>
</comment>
<keyword evidence="4" id="KW-1185">Reference proteome</keyword>
<evidence type="ECO:0000313" key="4">
    <source>
        <dbReference type="Proteomes" id="UP001417504"/>
    </source>
</evidence>
<protein>
    <recommendedName>
        <fullName evidence="5">Phloem protein 2</fullName>
    </recommendedName>
</protein>
<organism evidence="2 4">
    <name type="scientific">Stephania japonica</name>
    <dbReference type="NCBI Taxonomy" id="461633"/>
    <lineage>
        <taxon>Eukaryota</taxon>
        <taxon>Viridiplantae</taxon>
        <taxon>Streptophyta</taxon>
        <taxon>Embryophyta</taxon>
        <taxon>Tracheophyta</taxon>
        <taxon>Spermatophyta</taxon>
        <taxon>Magnoliopsida</taxon>
        <taxon>Ranunculales</taxon>
        <taxon>Menispermaceae</taxon>
        <taxon>Menispermoideae</taxon>
        <taxon>Cissampelideae</taxon>
        <taxon>Stephania</taxon>
    </lineage>
</organism>
<evidence type="ECO:0008006" key="5">
    <source>
        <dbReference type="Google" id="ProtNLM"/>
    </source>
</evidence>
<accession>A0AAP0KRX0</accession>
<dbReference type="EMBL" id="JBBNAE010000001">
    <property type="protein sequence ID" value="KAK9156311.1"/>
    <property type="molecule type" value="Genomic_DNA"/>
</dbReference>
<name>A0AAP0KRX0_9MAGN</name>
<dbReference type="AlphaFoldDB" id="A0AAP0KRX0"/>
<dbReference type="PANTHER" id="PTHR48478">
    <property type="entry name" value="LECTIN-LIKE"/>
    <property type="match status" value="1"/>
</dbReference>
<dbReference type="EMBL" id="JBBNAE010000001">
    <property type="protein sequence ID" value="KAK9156318.1"/>
    <property type="molecule type" value="Genomic_DNA"/>
</dbReference>
<dbReference type="EMBL" id="JBBNAE010000001">
    <property type="protein sequence ID" value="KAK9156314.1"/>
    <property type="molecule type" value="Genomic_DNA"/>
</dbReference>
<evidence type="ECO:0000313" key="3">
    <source>
        <dbReference type="EMBL" id="KAK9156318.1"/>
    </source>
</evidence>
<reference evidence="2 4" key="1">
    <citation type="submission" date="2024-01" db="EMBL/GenBank/DDBJ databases">
        <title>Genome assemblies of Stephania.</title>
        <authorList>
            <person name="Yang L."/>
        </authorList>
    </citation>
    <scope>NUCLEOTIDE SEQUENCE [LARGE SCALE GENOMIC DNA]</scope>
    <source>
        <strain evidence="2">QJT</strain>
        <tissue evidence="2">Leaf</tissue>
    </source>
</reference>
<proteinExistence type="predicted"/>
<dbReference type="GO" id="GO:0030246">
    <property type="term" value="F:carbohydrate binding"/>
    <property type="evidence" value="ECO:0007669"/>
    <property type="project" value="InterPro"/>
</dbReference>
<dbReference type="Proteomes" id="UP001417504">
    <property type="component" value="Unassembled WGS sequence"/>
</dbReference>
<dbReference type="PANTHER" id="PTHR48478:SF1">
    <property type="entry name" value="LECTIN-LIKE"/>
    <property type="match status" value="1"/>
</dbReference>
<dbReference type="InterPro" id="IPR025886">
    <property type="entry name" value="PP2-like"/>
</dbReference>
<evidence type="ECO:0000313" key="2">
    <source>
        <dbReference type="EMBL" id="KAK9156314.1"/>
    </source>
</evidence>
<dbReference type="Pfam" id="PF14299">
    <property type="entry name" value="PP2"/>
    <property type="match status" value="1"/>
</dbReference>